<evidence type="ECO:0000313" key="2">
    <source>
        <dbReference type="EMBL" id="MED6213159.1"/>
    </source>
</evidence>
<dbReference type="Proteomes" id="UP001341840">
    <property type="component" value="Unassembled WGS sequence"/>
</dbReference>
<gene>
    <name evidence="2" type="ORF">PIB30_090557</name>
</gene>
<evidence type="ECO:0000313" key="3">
    <source>
        <dbReference type="Proteomes" id="UP001341840"/>
    </source>
</evidence>
<evidence type="ECO:0000256" key="1">
    <source>
        <dbReference type="SAM" id="MobiDB-lite"/>
    </source>
</evidence>
<reference evidence="2 3" key="1">
    <citation type="journal article" date="2023" name="Plants (Basel)">
        <title>Bridging the Gap: Combining Genomics and Transcriptomics Approaches to Understand Stylosanthes scabra, an Orphan Legume from the Brazilian Caatinga.</title>
        <authorList>
            <person name="Ferreira-Neto J.R.C."/>
            <person name="da Silva M.D."/>
            <person name="Binneck E."/>
            <person name="de Melo N.F."/>
            <person name="da Silva R.H."/>
            <person name="de Melo A.L.T.M."/>
            <person name="Pandolfi V."/>
            <person name="Bustamante F.O."/>
            <person name="Brasileiro-Vidal A.C."/>
            <person name="Benko-Iseppon A.M."/>
        </authorList>
    </citation>
    <scope>NUCLEOTIDE SEQUENCE [LARGE SCALE GENOMIC DNA]</scope>
    <source>
        <tissue evidence="2">Leaves</tissue>
    </source>
</reference>
<feature type="region of interest" description="Disordered" evidence="1">
    <location>
        <begin position="86"/>
        <end position="114"/>
    </location>
</feature>
<name>A0ABU6YT35_9FABA</name>
<feature type="compositionally biased region" description="Polar residues" evidence="1">
    <location>
        <begin position="1"/>
        <end position="19"/>
    </location>
</feature>
<keyword evidence="3" id="KW-1185">Reference proteome</keyword>
<accession>A0ABU6YT35</accession>
<feature type="region of interest" description="Disordered" evidence="1">
    <location>
        <begin position="1"/>
        <end position="56"/>
    </location>
</feature>
<feature type="compositionally biased region" description="Polar residues" evidence="1">
    <location>
        <begin position="26"/>
        <end position="37"/>
    </location>
</feature>
<dbReference type="EMBL" id="JASCZI010243412">
    <property type="protein sequence ID" value="MED6213159.1"/>
    <property type="molecule type" value="Genomic_DNA"/>
</dbReference>
<dbReference type="PANTHER" id="PTHR33144:SF16">
    <property type="entry name" value="OS02G0129000 PROTEIN"/>
    <property type="match status" value="1"/>
</dbReference>
<feature type="compositionally biased region" description="Polar residues" evidence="1">
    <location>
        <begin position="86"/>
        <end position="100"/>
    </location>
</feature>
<sequence>MLPTLGEQQSISPKQPGSSKSKDLNHANTTVNKNQGPQGELERAAMNISDSTKRDSTDKLQRMLYAIRIRKDTAQSTSVIQQRRSANFAQSEGNQGQVDNVQGDGSEMGKGRPNLKPTTIDEFLKENGIAVDLDGLSTSKTITKPHGDDAEDSMALYENYYQYVMAESEDEEASAEKWVIQTIRDAWKRFKGKLKLKHFEPYDNFADIVKNKPQRVPKDQFIKLLLYWSHPTIQAMCQRNKKIRNSRNFHIGWGLSISHECGHANRREQMRNHKGLKFLLQLAQAANGRNLTREHKLQLKSSRVGKVPVNQKRKFSGPYLGRNSQAGLGAMADPLHRVIYKGILKFLPSNSSTKRKSQL</sequence>
<proteinExistence type="predicted"/>
<dbReference type="PANTHER" id="PTHR33144">
    <property type="entry name" value="OS10G0409366 PROTEIN-RELATED"/>
    <property type="match status" value="1"/>
</dbReference>
<protein>
    <submittedName>
        <fullName evidence="2">Uncharacterized protein</fullName>
    </submittedName>
</protein>
<comment type="caution">
    <text evidence="2">The sequence shown here is derived from an EMBL/GenBank/DDBJ whole genome shotgun (WGS) entry which is preliminary data.</text>
</comment>
<organism evidence="2 3">
    <name type="scientific">Stylosanthes scabra</name>
    <dbReference type="NCBI Taxonomy" id="79078"/>
    <lineage>
        <taxon>Eukaryota</taxon>
        <taxon>Viridiplantae</taxon>
        <taxon>Streptophyta</taxon>
        <taxon>Embryophyta</taxon>
        <taxon>Tracheophyta</taxon>
        <taxon>Spermatophyta</taxon>
        <taxon>Magnoliopsida</taxon>
        <taxon>eudicotyledons</taxon>
        <taxon>Gunneridae</taxon>
        <taxon>Pentapetalae</taxon>
        <taxon>rosids</taxon>
        <taxon>fabids</taxon>
        <taxon>Fabales</taxon>
        <taxon>Fabaceae</taxon>
        <taxon>Papilionoideae</taxon>
        <taxon>50 kb inversion clade</taxon>
        <taxon>dalbergioids sensu lato</taxon>
        <taxon>Dalbergieae</taxon>
        <taxon>Pterocarpus clade</taxon>
        <taxon>Stylosanthes</taxon>
    </lineage>
</organism>